<name>A0AAV7KTD1_PLEWA</name>
<gene>
    <name evidence="1" type="ORF">NDU88_002376</name>
</gene>
<dbReference type="Proteomes" id="UP001066276">
    <property type="component" value="Chromosome 12"/>
</dbReference>
<keyword evidence="2" id="KW-1185">Reference proteome</keyword>
<organism evidence="1 2">
    <name type="scientific">Pleurodeles waltl</name>
    <name type="common">Iberian ribbed newt</name>
    <dbReference type="NCBI Taxonomy" id="8319"/>
    <lineage>
        <taxon>Eukaryota</taxon>
        <taxon>Metazoa</taxon>
        <taxon>Chordata</taxon>
        <taxon>Craniata</taxon>
        <taxon>Vertebrata</taxon>
        <taxon>Euteleostomi</taxon>
        <taxon>Amphibia</taxon>
        <taxon>Batrachia</taxon>
        <taxon>Caudata</taxon>
        <taxon>Salamandroidea</taxon>
        <taxon>Salamandridae</taxon>
        <taxon>Pleurodelinae</taxon>
        <taxon>Pleurodeles</taxon>
    </lineage>
</organism>
<evidence type="ECO:0000313" key="1">
    <source>
        <dbReference type="EMBL" id="KAJ1082208.1"/>
    </source>
</evidence>
<proteinExistence type="predicted"/>
<sequence>MRTLAIKVEDAESRSRRHNIHRVEVPEKTEGPSLELYIETWLSDVVLVGQPTKSRPPLHCLRPMIVRLMNFRDRDVILQVTRKEGPWKIKGKEINIYPDYTNMVEEQRAAFATDNKVLRHNDIKYTLIYLA</sequence>
<evidence type="ECO:0000313" key="2">
    <source>
        <dbReference type="Proteomes" id="UP001066276"/>
    </source>
</evidence>
<accession>A0AAV7KTD1</accession>
<dbReference type="EMBL" id="JANPWB010000016">
    <property type="protein sequence ID" value="KAJ1082208.1"/>
    <property type="molecule type" value="Genomic_DNA"/>
</dbReference>
<protein>
    <submittedName>
        <fullName evidence="1">Uncharacterized protein</fullName>
    </submittedName>
</protein>
<reference evidence="1" key="1">
    <citation type="journal article" date="2022" name="bioRxiv">
        <title>Sequencing and chromosome-scale assembly of the giantPleurodeles waltlgenome.</title>
        <authorList>
            <person name="Brown T."/>
            <person name="Elewa A."/>
            <person name="Iarovenko S."/>
            <person name="Subramanian E."/>
            <person name="Araus A.J."/>
            <person name="Petzold A."/>
            <person name="Susuki M."/>
            <person name="Suzuki K.-i.T."/>
            <person name="Hayashi T."/>
            <person name="Toyoda A."/>
            <person name="Oliveira C."/>
            <person name="Osipova E."/>
            <person name="Leigh N.D."/>
            <person name="Simon A."/>
            <person name="Yun M.H."/>
        </authorList>
    </citation>
    <scope>NUCLEOTIDE SEQUENCE</scope>
    <source>
        <strain evidence="1">20211129_DDA</strain>
        <tissue evidence="1">Liver</tissue>
    </source>
</reference>
<comment type="caution">
    <text evidence="1">The sequence shown here is derived from an EMBL/GenBank/DDBJ whole genome shotgun (WGS) entry which is preliminary data.</text>
</comment>
<dbReference type="AlphaFoldDB" id="A0AAV7KTD1"/>
<dbReference type="Gene3D" id="3.30.70.1820">
    <property type="entry name" value="L1 transposable element, RRM domain"/>
    <property type="match status" value="1"/>
</dbReference>